<dbReference type="GO" id="GO:0006508">
    <property type="term" value="P:proteolysis"/>
    <property type="evidence" value="ECO:0007669"/>
    <property type="project" value="InterPro"/>
</dbReference>
<accession>A0A5C3Q1L6</accession>
<organism evidence="2 3">
    <name type="scientific">Pterulicium gracile</name>
    <dbReference type="NCBI Taxonomy" id="1884261"/>
    <lineage>
        <taxon>Eukaryota</taxon>
        <taxon>Fungi</taxon>
        <taxon>Dikarya</taxon>
        <taxon>Basidiomycota</taxon>
        <taxon>Agaricomycotina</taxon>
        <taxon>Agaricomycetes</taxon>
        <taxon>Agaricomycetidae</taxon>
        <taxon>Agaricales</taxon>
        <taxon>Pleurotineae</taxon>
        <taxon>Pterulaceae</taxon>
        <taxon>Pterulicium</taxon>
    </lineage>
</organism>
<dbReference type="OrthoDB" id="43744at2759"/>
<reference evidence="2 3" key="1">
    <citation type="journal article" date="2019" name="Nat. Ecol. Evol.">
        <title>Megaphylogeny resolves global patterns of mushroom evolution.</title>
        <authorList>
            <person name="Varga T."/>
            <person name="Krizsan K."/>
            <person name="Foldi C."/>
            <person name="Dima B."/>
            <person name="Sanchez-Garcia M."/>
            <person name="Sanchez-Ramirez S."/>
            <person name="Szollosi G.J."/>
            <person name="Szarkandi J.G."/>
            <person name="Papp V."/>
            <person name="Albert L."/>
            <person name="Andreopoulos W."/>
            <person name="Angelini C."/>
            <person name="Antonin V."/>
            <person name="Barry K.W."/>
            <person name="Bougher N.L."/>
            <person name="Buchanan P."/>
            <person name="Buyck B."/>
            <person name="Bense V."/>
            <person name="Catcheside P."/>
            <person name="Chovatia M."/>
            <person name="Cooper J."/>
            <person name="Damon W."/>
            <person name="Desjardin D."/>
            <person name="Finy P."/>
            <person name="Geml J."/>
            <person name="Haridas S."/>
            <person name="Hughes K."/>
            <person name="Justo A."/>
            <person name="Karasinski D."/>
            <person name="Kautmanova I."/>
            <person name="Kiss B."/>
            <person name="Kocsube S."/>
            <person name="Kotiranta H."/>
            <person name="LaButti K.M."/>
            <person name="Lechner B.E."/>
            <person name="Liimatainen K."/>
            <person name="Lipzen A."/>
            <person name="Lukacs Z."/>
            <person name="Mihaltcheva S."/>
            <person name="Morgado L.N."/>
            <person name="Niskanen T."/>
            <person name="Noordeloos M.E."/>
            <person name="Ohm R.A."/>
            <person name="Ortiz-Santana B."/>
            <person name="Ovrebo C."/>
            <person name="Racz N."/>
            <person name="Riley R."/>
            <person name="Savchenko A."/>
            <person name="Shiryaev A."/>
            <person name="Soop K."/>
            <person name="Spirin V."/>
            <person name="Szebenyi C."/>
            <person name="Tomsovsky M."/>
            <person name="Tulloss R.E."/>
            <person name="Uehling J."/>
            <person name="Grigoriev I.V."/>
            <person name="Vagvolgyi C."/>
            <person name="Papp T."/>
            <person name="Martin F.M."/>
            <person name="Miettinen O."/>
            <person name="Hibbett D.S."/>
            <person name="Nagy L.G."/>
        </authorList>
    </citation>
    <scope>NUCLEOTIDE SEQUENCE [LARGE SCALE GENOMIC DNA]</scope>
    <source>
        <strain evidence="2 3">CBS 309.79</strain>
    </source>
</reference>
<gene>
    <name evidence="2" type="ORF">BDV98DRAFT_517100</name>
</gene>
<dbReference type="Gene3D" id="2.120.10.30">
    <property type="entry name" value="TolB, C-terminal domain"/>
    <property type="match status" value="1"/>
</dbReference>
<dbReference type="Gene3D" id="3.40.50.1820">
    <property type="entry name" value="alpha/beta hydrolase"/>
    <property type="match status" value="1"/>
</dbReference>
<evidence type="ECO:0000259" key="1">
    <source>
        <dbReference type="Pfam" id="PF00326"/>
    </source>
</evidence>
<protein>
    <submittedName>
        <fullName evidence="2">Alpha/Beta hydrolase protein</fullName>
    </submittedName>
</protein>
<keyword evidence="3" id="KW-1185">Reference proteome</keyword>
<dbReference type="SUPFAM" id="SSF53474">
    <property type="entry name" value="alpha/beta-Hydrolases"/>
    <property type="match status" value="1"/>
</dbReference>
<dbReference type="STRING" id="1884261.A0A5C3Q1L6"/>
<dbReference type="InterPro" id="IPR001375">
    <property type="entry name" value="Peptidase_S9_cat"/>
</dbReference>
<dbReference type="InterPro" id="IPR050585">
    <property type="entry name" value="Xaa-Pro_dipeptidyl-ppase/CocE"/>
</dbReference>
<dbReference type="PANTHER" id="PTHR43056">
    <property type="entry name" value="PEPTIDASE S9 PROLYL OLIGOPEPTIDASE"/>
    <property type="match status" value="1"/>
</dbReference>
<keyword evidence="2" id="KW-0378">Hydrolase</keyword>
<evidence type="ECO:0000313" key="2">
    <source>
        <dbReference type="EMBL" id="TFK95711.1"/>
    </source>
</evidence>
<dbReference type="PANTHER" id="PTHR43056:SF5">
    <property type="entry name" value="PEPTIDASE S9 PROLYL OLIGOPEPTIDASE CATALYTIC DOMAIN-CONTAINING PROTEIN"/>
    <property type="match status" value="1"/>
</dbReference>
<dbReference type="Proteomes" id="UP000305067">
    <property type="component" value="Unassembled WGS sequence"/>
</dbReference>
<feature type="domain" description="Peptidase S9 prolyl oligopeptidase catalytic" evidence="1">
    <location>
        <begin position="467"/>
        <end position="687"/>
    </location>
</feature>
<dbReference type="EMBL" id="ML178876">
    <property type="protein sequence ID" value="TFK95711.1"/>
    <property type="molecule type" value="Genomic_DNA"/>
</dbReference>
<sequence length="702" mass="76433">MAPAKAPYGTWKSPVTADAISQGAISLADVVADHITGDIFHLETRPAEQGRVVIIDDRTGEEILPAPYNARSKVQEYGGAAITAHNSTVYFTNFADGRAYAISPERQIVPITPDSNGLHRFAAITPHPVHRNLLLAIVEDHTPPNNTPSTIHTTLGLIEESSATLLTKDLVSGADFYAQPQFSPDGNHLAWTEWHHPDMPWTGAEVWLADIQLSASSSLQVSNKRKVAGVGSVDGKRIGSICAYNPTWVNNSTLLFTSDETGYQNIHSIDIAASETLPGLLLPKAMPYDCSQPLHLLGWTTLAVLAPPYVVNVMKRDGKDVLLLVDLSGPEAIELNSPYVVLNNLRALKSTDLSFVFTAEKLDEAASVVMATIVTSRSSRPHVVYKTLKSTSNPSLSFPKDLVSHVHSYSLPLPPLPGATGLSADDTALVHVLYYPPTNPDYIGLDGEKPPCVVNAHGGPTAAAEPGFNSKILYWTSRGWGWLDVNYRGSSGYGREYMCALASNWGITDIWDTYQAAKLLAGRGIIDGQRCFVRGGSAGGYTVLCALTETDEAVRTFFAGGTSLYGISDVALLALHTHKFESRYMDWLLGVTDYKDEDDRSKQLESIGRRRSPILKAENVNRGCLILQGSEDAVVPKAQSILFVQKIKELDPHANVEYVEYEGEGHGFRKSTSIKDSMERERRFYSSICGFGEQNSSDVAEA</sequence>
<proteinExistence type="predicted"/>
<dbReference type="Pfam" id="PF00326">
    <property type="entry name" value="Peptidase_S9"/>
    <property type="match status" value="1"/>
</dbReference>
<dbReference type="InterPro" id="IPR029058">
    <property type="entry name" value="AB_hydrolase_fold"/>
</dbReference>
<dbReference type="SUPFAM" id="SSF69322">
    <property type="entry name" value="Tricorn protease domain 2"/>
    <property type="match status" value="1"/>
</dbReference>
<name>A0A5C3Q1L6_9AGAR</name>
<dbReference type="GO" id="GO:0008236">
    <property type="term" value="F:serine-type peptidase activity"/>
    <property type="evidence" value="ECO:0007669"/>
    <property type="project" value="InterPro"/>
</dbReference>
<evidence type="ECO:0000313" key="3">
    <source>
        <dbReference type="Proteomes" id="UP000305067"/>
    </source>
</evidence>
<dbReference type="AlphaFoldDB" id="A0A5C3Q1L6"/>
<dbReference type="InterPro" id="IPR011042">
    <property type="entry name" value="6-blade_b-propeller_TolB-like"/>
</dbReference>